<evidence type="ECO:0000256" key="5">
    <source>
        <dbReference type="ARBA" id="ARBA00022801"/>
    </source>
</evidence>
<dbReference type="GeneID" id="68854311"/>
<dbReference type="SUPFAM" id="SSF101744">
    <property type="entry name" value="Rof/RNase P subunit-like"/>
    <property type="match status" value="1"/>
</dbReference>
<comment type="similarity">
    <text evidence="6">Belongs to the eukaryotic/archaeal RNase P protein component 1 family.</text>
</comment>
<dbReference type="InterPro" id="IPR023534">
    <property type="entry name" value="Rof/RNase_P-like"/>
</dbReference>
<evidence type="ECO:0000256" key="6">
    <source>
        <dbReference type="HAMAP-Rule" id="MF_00754"/>
    </source>
</evidence>
<comment type="subcellular location">
    <subcellularLocation>
        <location evidence="6">Cytoplasm</location>
    </subcellularLocation>
</comment>
<dbReference type="EC" id="3.1.26.5" evidence="6"/>
<feature type="region of interest" description="Disordered" evidence="7">
    <location>
        <begin position="56"/>
        <end position="85"/>
    </location>
</feature>
<accession>A0A897MWQ5</accession>
<dbReference type="InterPro" id="IPR023538">
    <property type="entry name" value="RNP1"/>
</dbReference>
<dbReference type="Proteomes" id="UP000663525">
    <property type="component" value="Chromosome"/>
</dbReference>
<reference evidence="8" key="1">
    <citation type="submission" date="2020-11" db="EMBL/GenBank/DDBJ databases">
        <title>Carbohydrate-dependent, anaerobic sulfur respiration: A novel catabolism in halophilic archaea.</title>
        <authorList>
            <person name="Sorokin D.Y."/>
            <person name="Messina E."/>
            <person name="Smedile F."/>
            <person name="La Cono V."/>
            <person name="Hallsworth J.E."/>
            <person name="Yakimov M.M."/>
        </authorList>
    </citation>
    <scope>NUCLEOTIDE SEQUENCE</scope>
    <source>
        <strain evidence="8">HSR12-1</strain>
    </source>
</reference>
<gene>
    <name evidence="8" type="primary">pop4</name>
    <name evidence="6" type="synonym">rnp1</name>
    <name evidence="8" type="ORF">HSR121_0668</name>
</gene>
<dbReference type="GO" id="GO:0004526">
    <property type="term" value="F:ribonuclease P activity"/>
    <property type="evidence" value="ECO:0007669"/>
    <property type="project" value="UniProtKB-UniRule"/>
</dbReference>
<comment type="subunit">
    <text evidence="6">Consists of a catalytic RNA component and at least 4-5 protein subunits.</text>
</comment>
<keyword evidence="2 6" id="KW-0819">tRNA processing</keyword>
<dbReference type="GO" id="GO:0005737">
    <property type="term" value="C:cytoplasm"/>
    <property type="evidence" value="ECO:0007669"/>
    <property type="project" value="UniProtKB-SubCell"/>
</dbReference>
<comment type="function">
    <text evidence="6">Part of ribonuclease P, a protein complex that generates mature tRNA molecules by cleaving their 5'-ends.</text>
</comment>
<dbReference type="GO" id="GO:0001682">
    <property type="term" value="P:tRNA 5'-leader removal"/>
    <property type="evidence" value="ECO:0007669"/>
    <property type="project" value="UniProtKB-UniRule"/>
</dbReference>
<keyword evidence="3 6" id="KW-0540">Nuclease</keyword>
<dbReference type="GO" id="GO:0030677">
    <property type="term" value="C:ribonuclease P complex"/>
    <property type="evidence" value="ECO:0007669"/>
    <property type="project" value="UniProtKB-UniRule"/>
</dbReference>
<name>A0A897MWQ5_9EURY</name>
<evidence type="ECO:0000256" key="3">
    <source>
        <dbReference type="ARBA" id="ARBA00022722"/>
    </source>
</evidence>
<dbReference type="EMBL" id="CP064787">
    <property type="protein sequence ID" value="QSG05022.1"/>
    <property type="molecule type" value="Genomic_DNA"/>
</dbReference>
<proteinExistence type="inferred from homology"/>
<dbReference type="InterPro" id="IPR002730">
    <property type="entry name" value="Rpp29/RNP1"/>
</dbReference>
<dbReference type="Pfam" id="PF01868">
    <property type="entry name" value="RNase_P-MRP_p29"/>
    <property type="match status" value="1"/>
</dbReference>
<dbReference type="SMART" id="SM00538">
    <property type="entry name" value="POP4"/>
    <property type="match status" value="1"/>
</dbReference>
<organism evidence="8 9">
    <name type="scientific">Halapricum desulfuricans</name>
    <dbReference type="NCBI Taxonomy" id="2841257"/>
    <lineage>
        <taxon>Archaea</taxon>
        <taxon>Methanobacteriati</taxon>
        <taxon>Methanobacteriota</taxon>
        <taxon>Stenosarchaea group</taxon>
        <taxon>Halobacteria</taxon>
        <taxon>Halobacteriales</taxon>
        <taxon>Haloarculaceae</taxon>
        <taxon>Halapricum</taxon>
    </lineage>
</organism>
<keyword evidence="5 6" id="KW-0378">Hydrolase</keyword>
<dbReference type="GO" id="GO:0003723">
    <property type="term" value="F:RNA binding"/>
    <property type="evidence" value="ECO:0007669"/>
    <property type="project" value="InterPro"/>
</dbReference>
<evidence type="ECO:0000256" key="7">
    <source>
        <dbReference type="SAM" id="MobiDB-lite"/>
    </source>
</evidence>
<evidence type="ECO:0000313" key="9">
    <source>
        <dbReference type="Proteomes" id="UP000663525"/>
    </source>
</evidence>
<evidence type="ECO:0000256" key="1">
    <source>
        <dbReference type="ARBA" id="ARBA00022490"/>
    </source>
</evidence>
<protein>
    <recommendedName>
        <fullName evidence="6">Ribonuclease P protein component 1</fullName>
        <shortName evidence="6">RNase P component 1</shortName>
        <ecNumber evidence="6">3.1.26.5</ecNumber>
    </recommendedName>
    <alternativeName>
        <fullName evidence="6">Rpp29</fullName>
    </alternativeName>
</protein>
<dbReference type="AlphaFoldDB" id="A0A897MWQ5"/>
<dbReference type="RefSeq" id="WP_229114619.1">
    <property type="nucleotide sequence ID" value="NZ_CP064787.1"/>
</dbReference>
<dbReference type="HAMAP" id="MF_00754">
    <property type="entry name" value="RNase_P_1"/>
    <property type="match status" value="1"/>
</dbReference>
<keyword evidence="4 6" id="KW-0255">Endonuclease</keyword>
<evidence type="ECO:0000313" key="8">
    <source>
        <dbReference type="EMBL" id="QSG05022.1"/>
    </source>
</evidence>
<sequence length="128" mass="14341">MTRTPETLARHELIGLDVRVTAASNSDLLDIEGEVVMETTNTLHIERADRAWPARNDVPRDVRAGKRGAARRESEAVSPSRAREKLVPKAAATFEFTLSDGQRVRIEGERLVARPARRTEHTGDSTWR</sequence>
<keyword evidence="1 6" id="KW-0963">Cytoplasm</keyword>
<evidence type="ECO:0000256" key="2">
    <source>
        <dbReference type="ARBA" id="ARBA00022694"/>
    </source>
</evidence>
<comment type="catalytic activity">
    <reaction evidence="6">
        <text>Endonucleolytic cleavage of RNA, removing 5'-extranucleotides from tRNA precursor.</text>
        <dbReference type="EC" id="3.1.26.5"/>
    </reaction>
</comment>
<evidence type="ECO:0000256" key="4">
    <source>
        <dbReference type="ARBA" id="ARBA00022759"/>
    </source>
</evidence>
<dbReference type="Gene3D" id="2.30.30.210">
    <property type="entry name" value="Ribonuclease P/MRP, subunit p29"/>
    <property type="match status" value="1"/>
</dbReference>
<dbReference type="InterPro" id="IPR036980">
    <property type="entry name" value="RNase_P/MRP_Rpp29_sf"/>
</dbReference>